<protein>
    <recommendedName>
        <fullName evidence="3">Aspartyl protease</fullName>
    </recommendedName>
</protein>
<organism evidence="1 2">
    <name type="scientific">Dulcicalothrix desertica PCC 7102</name>
    <dbReference type="NCBI Taxonomy" id="232991"/>
    <lineage>
        <taxon>Bacteria</taxon>
        <taxon>Bacillati</taxon>
        <taxon>Cyanobacteriota</taxon>
        <taxon>Cyanophyceae</taxon>
        <taxon>Nostocales</taxon>
        <taxon>Calotrichaceae</taxon>
        <taxon>Dulcicalothrix</taxon>
    </lineage>
</organism>
<gene>
    <name evidence="1" type="ORF">DSM106972_077500</name>
</gene>
<evidence type="ECO:0008006" key="3">
    <source>
        <dbReference type="Google" id="ProtNLM"/>
    </source>
</evidence>
<name>A0A433UZQ6_9CYAN</name>
<sequence length="139" mass="15515">MGIVTTTITVTNFEDEVLATHGYIPSEKIRSITINNAVVRTRTHFLCLPADVIAKLDLPFVEEIEVKTATGIRTVRLFKHVSLRVQGREALSRCIELSEDESAILGLIQLEELGLKPDVDNQQLIVLPDTGKDTYHLAY</sequence>
<dbReference type="AlphaFoldDB" id="A0A433UZQ6"/>
<proteinExistence type="predicted"/>
<evidence type="ECO:0000313" key="2">
    <source>
        <dbReference type="Proteomes" id="UP000271624"/>
    </source>
</evidence>
<accession>A0A433UZQ6</accession>
<dbReference type="Proteomes" id="UP000271624">
    <property type="component" value="Unassembled WGS sequence"/>
</dbReference>
<reference evidence="1" key="1">
    <citation type="submission" date="2018-12" db="EMBL/GenBank/DDBJ databases">
        <authorList>
            <person name="Will S."/>
            <person name="Neumann-Schaal M."/>
            <person name="Henke P."/>
        </authorList>
    </citation>
    <scope>NUCLEOTIDE SEQUENCE</scope>
    <source>
        <strain evidence="1">PCC 7102</strain>
    </source>
</reference>
<keyword evidence="2" id="KW-1185">Reference proteome</keyword>
<comment type="caution">
    <text evidence="1">The sequence shown here is derived from an EMBL/GenBank/DDBJ whole genome shotgun (WGS) entry which is preliminary data.</text>
</comment>
<dbReference type="OrthoDB" id="9907107at2"/>
<evidence type="ECO:0000313" key="1">
    <source>
        <dbReference type="EMBL" id="RUS99308.1"/>
    </source>
</evidence>
<reference evidence="1" key="2">
    <citation type="journal article" date="2019" name="Genome Biol. Evol.">
        <title>Day and night: Metabolic profiles and evolutionary relationships of six axenic non-marine cyanobacteria.</title>
        <authorList>
            <person name="Will S.E."/>
            <person name="Henke P."/>
            <person name="Boedeker C."/>
            <person name="Huang S."/>
            <person name="Brinkmann H."/>
            <person name="Rohde M."/>
            <person name="Jarek M."/>
            <person name="Friedl T."/>
            <person name="Seufert S."/>
            <person name="Schumacher M."/>
            <person name="Overmann J."/>
            <person name="Neumann-Schaal M."/>
            <person name="Petersen J."/>
        </authorList>
    </citation>
    <scope>NUCLEOTIDE SEQUENCE [LARGE SCALE GENOMIC DNA]</scope>
    <source>
        <strain evidence="1">PCC 7102</strain>
    </source>
</reference>
<dbReference type="RefSeq" id="WP_127085825.1">
    <property type="nucleotide sequence ID" value="NZ_RSCL01000026.1"/>
</dbReference>
<dbReference type="EMBL" id="RSCL01000026">
    <property type="protein sequence ID" value="RUS99308.1"/>
    <property type="molecule type" value="Genomic_DNA"/>
</dbReference>